<keyword evidence="3" id="KW-1185">Reference proteome</keyword>
<gene>
    <name evidence="2" type="ORF">TIFTF001_025257</name>
</gene>
<dbReference type="EMBL" id="BTGU01000061">
    <property type="protein sequence ID" value="GMN56130.1"/>
    <property type="molecule type" value="Genomic_DNA"/>
</dbReference>
<evidence type="ECO:0000313" key="3">
    <source>
        <dbReference type="Proteomes" id="UP001187192"/>
    </source>
</evidence>
<evidence type="ECO:0000313" key="2">
    <source>
        <dbReference type="EMBL" id="GMN56130.1"/>
    </source>
</evidence>
<accession>A0AA88APM7</accession>
<dbReference type="Proteomes" id="UP001187192">
    <property type="component" value="Unassembled WGS sequence"/>
</dbReference>
<organism evidence="2 3">
    <name type="scientific">Ficus carica</name>
    <name type="common">Common fig</name>
    <dbReference type="NCBI Taxonomy" id="3494"/>
    <lineage>
        <taxon>Eukaryota</taxon>
        <taxon>Viridiplantae</taxon>
        <taxon>Streptophyta</taxon>
        <taxon>Embryophyta</taxon>
        <taxon>Tracheophyta</taxon>
        <taxon>Spermatophyta</taxon>
        <taxon>Magnoliopsida</taxon>
        <taxon>eudicotyledons</taxon>
        <taxon>Gunneridae</taxon>
        <taxon>Pentapetalae</taxon>
        <taxon>rosids</taxon>
        <taxon>fabids</taxon>
        <taxon>Rosales</taxon>
        <taxon>Moraceae</taxon>
        <taxon>Ficeae</taxon>
        <taxon>Ficus</taxon>
    </lineage>
</organism>
<dbReference type="AlphaFoldDB" id="A0AA88APM7"/>
<sequence>MGWGPAGGMVAGIWGQVAGDGGKVAGNREDKGEKVYMRRGMGGDQCGLDGEGDESQFVAEA</sequence>
<name>A0AA88APM7_FICCA</name>
<proteinExistence type="predicted"/>
<feature type="region of interest" description="Disordered" evidence="1">
    <location>
        <begin position="39"/>
        <end position="61"/>
    </location>
</feature>
<protein>
    <submittedName>
        <fullName evidence="2">Uncharacterized protein</fullName>
    </submittedName>
</protein>
<evidence type="ECO:0000256" key="1">
    <source>
        <dbReference type="SAM" id="MobiDB-lite"/>
    </source>
</evidence>
<comment type="caution">
    <text evidence="2">The sequence shown here is derived from an EMBL/GenBank/DDBJ whole genome shotgun (WGS) entry which is preliminary data.</text>
</comment>
<reference evidence="2" key="1">
    <citation type="submission" date="2023-07" db="EMBL/GenBank/DDBJ databases">
        <title>draft genome sequence of fig (Ficus carica).</title>
        <authorList>
            <person name="Takahashi T."/>
            <person name="Nishimura K."/>
        </authorList>
    </citation>
    <scope>NUCLEOTIDE SEQUENCE</scope>
</reference>